<dbReference type="Proteomes" id="UP000079169">
    <property type="component" value="Unplaced"/>
</dbReference>
<protein>
    <submittedName>
        <fullName evidence="2">Uncharacterized protein LOC103523068</fullName>
    </submittedName>
</protein>
<dbReference type="GeneID" id="103523068"/>
<keyword evidence="1" id="KW-1185">Reference proteome</keyword>
<name>A0A1S3DRE9_DIACI</name>
<dbReference type="PaxDb" id="121845-A0A1S3DRE9"/>
<gene>
    <name evidence="2" type="primary">LOC103523068</name>
</gene>
<dbReference type="AlphaFoldDB" id="A0A1S3DRE9"/>
<feature type="non-terminal residue" evidence="2">
    <location>
        <position position="1"/>
    </location>
</feature>
<reference evidence="2" key="1">
    <citation type="submission" date="2025-08" db="UniProtKB">
        <authorList>
            <consortium name="RefSeq"/>
        </authorList>
    </citation>
    <scope>IDENTIFICATION</scope>
</reference>
<feature type="non-terminal residue" evidence="2">
    <location>
        <position position="352"/>
    </location>
</feature>
<evidence type="ECO:0000313" key="1">
    <source>
        <dbReference type="Proteomes" id="UP000079169"/>
    </source>
</evidence>
<sequence length="352" mass="40538">KSKSANFDWDEIQAYKEMRVLGAPEAHFRLMGHSYTQKSVCVKKLPVHLEGEDVPYDSDEEDASTEVKVSQLVAYFNLMKDKPSKKHLYYVDIVQTHNFEGGKWIETKRINISIGRMTVETPSSHTMERYYLRMLLSNRPGCDSYESVRTIDNVCYNTYKAACLALGIIEHEREVYLCLDEIKTNLSSGHLLRQTFVIILKYAHFEDPRELWSTFSDDFAEDYFHLSQNRTEAIKRSLKSIESMLIHNRSTLSLFNLPNPDTFVHPNDQNSSLQLDPQRLDQHEPYETTEQHLDRIASDILTLQLNGEQQSFVNKVFLSLSNNNAEKLFFLCAAAGTGKTCVINHIAAKCHQ</sequence>
<dbReference type="OMA" id="CESICRI"/>
<dbReference type="SUPFAM" id="SSF52540">
    <property type="entry name" value="P-loop containing nucleoside triphosphate hydrolases"/>
    <property type="match status" value="1"/>
</dbReference>
<dbReference type="PANTHER" id="PTHR10492">
    <property type="match status" value="1"/>
</dbReference>
<dbReference type="KEGG" id="dci:103523068"/>
<dbReference type="RefSeq" id="XP_008486365.1">
    <property type="nucleotide sequence ID" value="XM_008488143.1"/>
</dbReference>
<accession>A0A1S3DRE9</accession>
<organism evidence="1 2">
    <name type="scientific">Diaphorina citri</name>
    <name type="common">Asian citrus psyllid</name>
    <dbReference type="NCBI Taxonomy" id="121845"/>
    <lineage>
        <taxon>Eukaryota</taxon>
        <taxon>Metazoa</taxon>
        <taxon>Ecdysozoa</taxon>
        <taxon>Arthropoda</taxon>
        <taxon>Hexapoda</taxon>
        <taxon>Insecta</taxon>
        <taxon>Pterygota</taxon>
        <taxon>Neoptera</taxon>
        <taxon>Paraneoptera</taxon>
        <taxon>Hemiptera</taxon>
        <taxon>Sternorrhyncha</taxon>
        <taxon>Psylloidea</taxon>
        <taxon>Psyllidae</taxon>
        <taxon>Diaphorininae</taxon>
        <taxon>Diaphorina</taxon>
    </lineage>
</organism>
<dbReference type="PANTHER" id="PTHR10492:SF57">
    <property type="entry name" value="ATP-DEPENDENT DNA HELICASE"/>
    <property type="match status" value="1"/>
</dbReference>
<dbReference type="Gene3D" id="3.40.50.300">
    <property type="entry name" value="P-loop containing nucleotide triphosphate hydrolases"/>
    <property type="match status" value="1"/>
</dbReference>
<dbReference type="STRING" id="121845.A0A1S3DRE9"/>
<dbReference type="InterPro" id="IPR027417">
    <property type="entry name" value="P-loop_NTPase"/>
</dbReference>
<evidence type="ECO:0000313" key="2">
    <source>
        <dbReference type="RefSeq" id="XP_008486365.1"/>
    </source>
</evidence>
<proteinExistence type="predicted"/>